<dbReference type="EMBL" id="PQ015379">
    <property type="protein sequence ID" value="XDJ14930.1"/>
    <property type="molecule type" value="Genomic_DNA"/>
</dbReference>
<protein>
    <submittedName>
        <fullName evidence="2">Uncharacterized protein</fullName>
    </submittedName>
</protein>
<evidence type="ECO:0000256" key="1">
    <source>
        <dbReference type="SAM" id="MobiDB-lite"/>
    </source>
</evidence>
<feature type="compositionally biased region" description="Basic residues" evidence="1">
    <location>
        <begin position="59"/>
        <end position="79"/>
    </location>
</feature>
<evidence type="ECO:0000313" key="2">
    <source>
        <dbReference type="EMBL" id="XDJ14930.1"/>
    </source>
</evidence>
<name>A0AB39CDK5_9VIRU</name>
<proteinExistence type="predicted"/>
<sequence length="79" mass="9141">MTGPVLIGTGSHSAALARALVQAMVTQPQTVERVPHWEYQSYTARHKPTRNQWGCPGARKMREKRKVRKKMRQQSRKKK</sequence>
<accession>A0AB39CDK5</accession>
<organism evidence="2">
    <name type="scientific">Pseudomonas phage HRDY3</name>
    <dbReference type="NCBI Taxonomy" id="3236930"/>
    <lineage>
        <taxon>Viruses</taxon>
    </lineage>
</organism>
<reference evidence="2" key="1">
    <citation type="submission" date="2024-07" db="EMBL/GenBank/DDBJ databases">
        <authorList>
            <person name="Bringhurst R.M."/>
            <person name="Homer T.E."/>
        </authorList>
    </citation>
    <scope>NUCLEOTIDE SEQUENCE</scope>
</reference>
<feature type="region of interest" description="Disordered" evidence="1">
    <location>
        <begin position="47"/>
        <end position="79"/>
    </location>
</feature>